<feature type="region of interest" description="Disordered" evidence="1">
    <location>
        <begin position="1"/>
        <end position="31"/>
    </location>
</feature>
<dbReference type="STRING" id="112413.SAMN05421854_110216"/>
<dbReference type="RefSeq" id="WP_093575749.1">
    <property type="nucleotide sequence ID" value="NZ_FOWC01000010.1"/>
</dbReference>
<feature type="compositionally biased region" description="Low complexity" evidence="1">
    <location>
        <begin position="504"/>
        <end position="514"/>
    </location>
</feature>
<protein>
    <submittedName>
        <fullName evidence="2">Uncharacterized protein</fullName>
    </submittedName>
</protein>
<dbReference type="EMBL" id="FOWC01000010">
    <property type="protein sequence ID" value="SFQ31060.1"/>
    <property type="molecule type" value="Genomic_DNA"/>
</dbReference>
<proteinExistence type="predicted"/>
<dbReference type="AlphaFoldDB" id="A0A1I5XGH5"/>
<organism evidence="2 3">
    <name type="scientific">Amycolatopsis rubida</name>
    <dbReference type="NCBI Taxonomy" id="112413"/>
    <lineage>
        <taxon>Bacteria</taxon>
        <taxon>Bacillati</taxon>
        <taxon>Actinomycetota</taxon>
        <taxon>Actinomycetes</taxon>
        <taxon>Pseudonocardiales</taxon>
        <taxon>Pseudonocardiaceae</taxon>
        <taxon>Amycolatopsis</taxon>
    </lineage>
</organism>
<gene>
    <name evidence="2" type="ORF">SAMN05421854_110216</name>
</gene>
<evidence type="ECO:0000313" key="2">
    <source>
        <dbReference type="EMBL" id="SFQ31060.1"/>
    </source>
</evidence>
<name>A0A1I5XGH5_9PSEU</name>
<sequence>MTQPDEEPAFQGFAGWPVPEPPGWGRDYDPFESPADPGDFFLGVGVDHADAAADQLMRARRIPGFRPFDPDAEVRRYNPETEYLYGDEPVDSIGLYTGAFVGRLAWGAEVLRDLHRGDDTALAAEDGEMHGPEKARRLRAFVAEFPAADVHAVADGLESLARALTRKTGAQLPPPLAEKDRRTNQEYADRARLTELSAAIDRYSEQQAMPSPSTASGAEQRAGLGRLAARVAVLDTQNPHLLASLDPGRARVVRDLLPGAAAREHRADWPPPLPQELAPHEMVARPPDLDRSARIKTLLDTLRQGLRERGIPALDQLVNGESVTEPPWRWQRRDLPEELGKGQALQPAGRGLREQETADRAGLDALVAAINEFRAHQDRPFPSSAAGGQMLAERVQRDRLAARVTALVAQNPHLRASLRSEHAAIVGLLLMESAHRENPLSVEMSPTGELVRRVRPARTLGGPPEHGDNRAAISTPDLENEAPHQVFGQDKGTTPAHPGEQADAEPAPAQPHQATRSRDARPGTAASRHGGPAQPPGRAR</sequence>
<evidence type="ECO:0000256" key="1">
    <source>
        <dbReference type="SAM" id="MobiDB-lite"/>
    </source>
</evidence>
<evidence type="ECO:0000313" key="3">
    <source>
        <dbReference type="Proteomes" id="UP000199137"/>
    </source>
</evidence>
<dbReference type="Proteomes" id="UP000199137">
    <property type="component" value="Unassembled WGS sequence"/>
</dbReference>
<reference evidence="2 3" key="1">
    <citation type="submission" date="2016-10" db="EMBL/GenBank/DDBJ databases">
        <authorList>
            <person name="de Groot N.N."/>
        </authorList>
    </citation>
    <scope>NUCLEOTIDE SEQUENCE [LARGE SCALE GENOMIC DNA]</scope>
    <source>
        <strain evidence="2 3">DSM 44637</strain>
    </source>
</reference>
<feature type="region of interest" description="Disordered" evidence="1">
    <location>
        <begin position="481"/>
        <end position="540"/>
    </location>
</feature>
<accession>A0A1I5XGH5</accession>